<dbReference type="GO" id="GO:0036220">
    <property type="term" value="F:ITP diphosphatase activity"/>
    <property type="evidence" value="ECO:0007669"/>
    <property type="project" value="UniProtKB-EC"/>
</dbReference>
<evidence type="ECO:0000256" key="5">
    <source>
        <dbReference type="ARBA" id="ARBA00022842"/>
    </source>
</evidence>
<keyword evidence="5 7" id="KW-0460">Magnesium</keyword>
<feature type="active site" description="Proton acceptor" evidence="7">
    <location>
        <position position="68"/>
    </location>
</feature>
<protein>
    <recommendedName>
        <fullName evidence="7">dITP/XTP pyrophosphatase</fullName>
        <ecNumber evidence="7">3.6.1.66</ecNumber>
    </recommendedName>
    <alternativeName>
        <fullName evidence="7">Non-canonical purine NTP pyrophosphatase</fullName>
    </alternativeName>
    <alternativeName>
        <fullName evidence="7">Non-standard purine NTP pyrophosphatase</fullName>
    </alternativeName>
    <alternativeName>
        <fullName evidence="7">Nucleoside-triphosphate diphosphatase</fullName>
    </alternativeName>
    <alternativeName>
        <fullName evidence="7">Nucleoside-triphosphate pyrophosphatase</fullName>
        <shortName evidence="7">NTPase</shortName>
    </alternativeName>
</protein>
<dbReference type="NCBIfam" id="TIGR00042">
    <property type="entry name" value="RdgB/HAM1 family non-canonical purine NTP pyrophosphatase"/>
    <property type="match status" value="1"/>
</dbReference>
<dbReference type="InterPro" id="IPR002637">
    <property type="entry name" value="RdgB/HAM1"/>
</dbReference>
<feature type="binding site" evidence="7">
    <location>
        <position position="69"/>
    </location>
    <ligand>
        <name>substrate</name>
    </ligand>
</feature>
<organism evidence="9 10">
    <name type="scientific">Marinoscillum luteum</name>
    <dbReference type="NCBI Taxonomy" id="861051"/>
    <lineage>
        <taxon>Bacteria</taxon>
        <taxon>Pseudomonadati</taxon>
        <taxon>Bacteroidota</taxon>
        <taxon>Cytophagia</taxon>
        <taxon>Cytophagales</taxon>
        <taxon>Reichenbachiellaceae</taxon>
        <taxon>Marinoscillum</taxon>
    </lineage>
</organism>
<evidence type="ECO:0000256" key="3">
    <source>
        <dbReference type="ARBA" id="ARBA00022741"/>
    </source>
</evidence>
<dbReference type="SUPFAM" id="SSF52972">
    <property type="entry name" value="ITPase-like"/>
    <property type="match status" value="1"/>
</dbReference>
<comment type="subunit">
    <text evidence="7">Homodimer.</text>
</comment>
<keyword evidence="3 7" id="KW-0547">Nucleotide-binding</keyword>
<evidence type="ECO:0000313" key="10">
    <source>
        <dbReference type="Proteomes" id="UP001610063"/>
    </source>
</evidence>
<feature type="binding site" evidence="7">
    <location>
        <begin position="149"/>
        <end position="152"/>
    </location>
    <ligand>
        <name>substrate</name>
    </ligand>
</feature>
<comment type="cofactor">
    <cofactor evidence="7">
        <name>Mg(2+)</name>
        <dbReference type="ChEBI" id="CHEBI:18420"/>
    </cofactor>
    <text evidence="7">Binds 1 Mg(2+) ion per subunit.</text>
</comment>
<sequence>MKIYFATHNTNKLRELRALIPENLELLGLDDLGLHEEIPETADTIEGNSAMKTRYVFEKHGVACFGDDTGLEVEALGGAPGVYSARYAGPDNDSHANMDLLLSNLKNEENRKARFKTVITYIDNQGHEYQFTGIAKGEIIREKTGAQGFGYDPVFLPEGEDRTFAEMSAAEKNARSHRARAFEQLIQFLKTK</sequence>
<comment type="catalytic activity">
    <reaction evidence="7">
        <text>XTP + H2O = XMP + diphosphate + H(+)</text>
        <dbReference type="Rhea" id="RHEA:28610"/>
        <dbReference type="ChEBI" id="CHEBI:15377"/>
        <dbReference type="ChEBI" id="CHEBI:15378"/>
        <dbReference type="ChEBI" id="CHEBI:33019"/>
        <dbReference type="ChEBI" id="CHEBI:57464"/>
        <dbReference type="ChEBI" id="CHEBI:61314"/>
        <dbReference type="EC" id="3.6.1.66"/>
    </reaction>
</comment>
<dbReference type="EC" id="3.6.1.66" evidence="7"/>
<evidence type="ECO:0000256" key="1">
    <source>
        <dbReference type="ARBA" id="ARBA00008023"/>
    </source>
</evidence>
<reference evidence="9 10" key="1">
    <citation type="journal article" date="2013" name="Int. J. Syst. Evol. Microbiol.">
        <title>Marinoscillum luteum sp. nov., isolated from marine sediment.</title>
        <authorList>
            <person name="Cha I.T."/>
            <person name="Park S.J."/>
            <person name="Kim S.J."/>
            <person name="Kim J.G."/>
            <person name="Jung M.Y."/>
            <person name="Shin K.S."/>
            <person name="Kwon K.K."/>
            <person name="Yang S.H."/>
            <person name="Seo Y.S."/>
            <person name="Rhee S.K."/>
        </authorList>
    </citation>
    <scope>NUCLEOTIDE SEQUENCE [LARGE SCALE GENOMIC DNA]</scope>
    <source>
        <strain evidence="9 10">KCTC 23939</strain>
    </source>
</reference>
<name>A0ABW7N6I0_9BACT</name>
<dbReference type="CDD" id="cd00515">
    <property type="entry name" value="HAM1"/>
    <property type="match status" value="1"/>
</dbReference>
<feature type="binding site" evidence="7">
    <location>
        <begin position="7"/>
        <end position="12"/>
    </location>
    <ligand>
        <name>substrate</name>
    </ligand>
</feature>
<dbReference type="HAMAP" id="MF_01405">
    <property type="entry name" value="Non_canon_purine_NTPase"/>
    <property type="match status" value="1"/>
</dbReference>
<feature type="binding site" evidence="7">
    <location>
        <position position="172"/>
    </location>
    <ligand>
        <name>substrate</name>
    </ligand>
</feature>
<evidence type="ECO:0000313" key="9">
    <source>
        <dbReference type="EMBL" id="MFH6983025.1"/>
    </source>
</evidence>
<evidence type="ECO:0000256" key="6">
    <source>
        <dbReference type="ARBA" id="ARBA00023080"/>
    </source>
</evidence>
<proteinExistence type="inferred from homology"/>
<keyword evidence="2 7" id="KW-0479">Metal-binding</keyword>
<dbReference type="Pfam" id="PF01725">
    <property type="entry name" value="Ham1p_like"/>
    <property type="match status" value="1"/>
</dbReference>
<dbReference type="RefSeq" id="WP_395416616.1">
    <property type="nucleotide sequence ID" value="NZ_JBIPKE010000014.1"/>
</dbReference>
<evidence type="ECO:0000256" key="2">
    <source>
        <dbReference type="ARBA" id="ARBA00022723"/>
    </source>
</evidence>
<comment type="caution">
    <text evidence="7">Lacks conserved residue(s) required for the propagation of feature annotation.</text>
</comment>
<dbReference type="PANTHER" id="PTHR11067">
    <property type="entry name" value="INOSINE TRIPHOSPHATE PYROPHOSPHATASE/HAM1 PROTEIN"/>
    <property type="match status" value="1"/>
</dbReference>
<dbReference type="EMBL" id="JBIPKE010000014">
    <property type="protein sequence ID" value="MFH6983025.1"/>
    <property type="molecule type" value="Genomic_DNA"/>
</dbReference>
<feature type="binding site" evidence="7">
    <location>
        <begin position="177"/>
        <end position="178"/>
    </location>
    <ligand>
        <name>substrate</name>
    </ligand>
</feature>
<keyword evidence="10" id="KW-1185">Reference proteome</keyword>
<dbReference type="InterPro" id="IPR029001">
    <property type="entry name" value="ITPase-like_fam"/>
</dbReference>
<evidence type="ECO:0000256" key="8">
    <source>
        <dbReference type="RuleBase" id="RU003781"/>
    </source>
</evidence>
<dbReference type="Proteomes" id="UP001610063">
    <property type="component" value="Unassembled WGS sequence"/>
</dbReference>
<dbReference type="Gene3D" id="3.90.950.10">
    <property type="match status" value="1"/>
</dbReference>
<comment type="similarity">
    <text evidence="1 7 8">Belongs to the HAM1 NTPase family.</text>
</comment>
<evidence type="ECO:0000256" key="4">
    <source>
        <dbReference type="ARBA" id="ARBA00022801"/>
    </source>
</evidence>
<gene>
    <name evidence="9" type="primary">rdgB</name>
    <name evidence="9" type="ORF">ACHKAR_06225</name>
</gene>
<evidence type="ECO:0000256" key="7">
    <source>
        <dbReference type="HAMAP-Rule" id="MF_01405"/>
    </source>
</evidence>
<comment type="function">
    <text evidence="7">Pyrophosphatase that catalyzes the hydrolysis of nucleoside triphosphates to their monophosphate derivatives, with a high preference for the non-canonical purine nucleotides XTP (xanthosine triphosphate), dITP (deoxyinosine triphosphate) and ITP. Seems to function as a house-cleaning enzyme that removes non-canonical purine nucleotides from the nucleotide pool, thus preventing their incorporation into DNA/RNA and avoiding chromosomal lesions.</text>
</comment>
<dbReference type="InterPro" id="IPR020922">
    <property type="entry name" value="dITP/XTP_pyrophosphatase"/>
</dbReference>
<comment type="catalytic activity">
    <reaction evidence="7">
        <text>dITP + H2O = dIMP + diphosphate + H(+)</text>
        <dbReference type="Rhea" id="RHEA:28342"/>
        <dbReference type="ChEBI" id="CHEBI:15377"/>
        <dbReference type="ChEBI" id="CHEBI:15378"/>
        <dbReference type="ChEBI" id="CHEBI:33019"/>
        <dbReference type="ChEBI" id="CHEBI:61194"/>
        <dbReference type="ChEBI" id="CHEBI:61382"/>
        <dbReference type="EC" id="3.6.1.66"/>
    </reaction>
</comment>
<feature type="binding site" evidence="7">
    <location>
        <position position="68"/>
    </location>
    <ligand>
        <name>Mg(2+)</name>
        <dbReference type="ChEBI" id="CHEBI:18420"/>
    </ligand>
</feature>
<keyword evidence="4 7" id="KW-0378">Hydrolase</keyword>
<comment type="caution">
    <text evidence="9">The sequence shown here is derived from an EMBL/GenBank/DDBJ whole genome shotgun (WGS) entry which is preliminary data.</text>
</comment>
<accession>A0ABW7N6I0</accession>
<comment type="catalytic activity">
    <reaction evidence="7">
        <text>ITP + H2O = IMP + diphosphate + H(+)</text>
        <dbReference type="Rhea" id="RHEA:29399"/>
        <dbReference type="ChEBI" id="CHEBI:15377"/>
        <dbReference type="ChEBI" id="CHEBI:15378"/>
        <dbReference type="ChEBI" id="CHEBI:33019"/>
        <dbReference type="ChEBI" id="CHEBI:58053"/>
        <dbReference type="ChEBI" id="CHEBI:61402"/>
        <dbReference type="EC" id="3.6.1.66"/>
    </reaction>
</comment>
<dbReference type="PANTHER" id="PTHR11067:SF9">
    <property type="entry name" value="INOSINE TRIPHOSPHATE PYROPHOSPHATASE"/>
    <property type="match status" value="1"/>
</dbReference>
<keyword evidence="6 7" id="KW-0546">Nucleotide metabolism</keyword>